<dbReference type="SMART" id="SM00028">
    <property type="entry name" value="TPR"/>
    <property type="match status" value="3"/>
</dbReference>
<dbReference type="AlphaFoldDB" id="A0A7W8DLF2"/>
<dbReference type="Proteomes" id="UP000590740">
    <property type="component" value="Unassembled WGS sequence"/>
</dbReference>
<evidence type="ECO:0000313" key="2">
    <source>
        <dbReference type="EMBL" id="MBB5034248.1"/>
    </source>
</evidence>
<keyword evidence="3" id="KW-1185">Reference proteome</keyword>
<dbReference type="InterPro" id="IPR011990">
    <property type="entry name" value="TPR-like_helical_dom_sf"/>
</dbReference>
<protein>
    <submittedName>
        <fullName evidence="2">Tetratricopeptide (TPR) repeat protein</fullName>
    </submittedName>
</protein>
<proteinExistence type="predicted"/>
<name>A0A7W8DLF2_9BACT</name>
<organism evidence="2 3">
    <name type="scientific">Prosthecobacter vanneervenii</name>
    <dbReference type="NCBI Taxonomy" id="48466"/>
    <lineage>
        <taxon>Bacteria</taxon>
        <taxon>Pseudomonadati</taxon>
        <taxon>Verrucomicrobiota</taxon>
        <taxon>Verrucomicrobiia</taxon>
        <taxon>Verrucomicrobiales</taxon>
        <taxon>Verrucomicrobiaceae</taxon>
        <taxon>Prosthecobacter</taxon>
    </lineage>
</organism>
<evidence type="ECO:0000313" key="3">
    <source>
        <dbReference type="Proteomes" id="UP000590740"/>
    </source>
</evidence>
<evidence type="ECO:0000256" key="1">
    <source>
        <dbReference type="PROSITE-ProRule" id="PRU00339"/>
    </source>
</evidence>
<accession>A0A7W8DLF2</accession>
<sequence length="1028" mass="113321">MKPLLGIFILTASLTAKAEEYMGAAAVLKLLAEKTQAQPAAEKKADPVEELRLMVKAMRTEAASLAPAEAAKRWLALLDAYLTIPAEQLYSNRAYEDRLSMATIIMALPPPAAWEEIRTQLEKRKGAKPLQNEALRLLAAALLGNTAAEKECLERMRKEVASLKKLEDYQRENYLENIENIAETLQTLTGSPAEKAASFEKSLSQLEKGDDTYRQRHGSNLNIPDLVKLVGEKHAEELLIRVLKFGPDAIEIDGTATQKLAASLALKHIGLLKKPLWELVHSLDDAALYEALKKKFSQKDRQGNQHHAERIYLVALIADGRTEDATRLILEEAGRRDDGSGLQLDVDDLDALGRQGLGAKVLGFLKQLLSKDPGIPCWRQFIELSARQNASAAALELMDKSLATPGLSAGVKSQIQSHRYLALLAADKREEGVQVLRELVNAGPQGGASDGKAQAQEVRQRWEQLGVHVTEAMLSRFQQEARGGDSRGLDEYIRLCGKLAALGQLLGKPELIEEGLSKANATYETLPDNDPNGPSFADSLVDLLLDHQRGPKAESVLANQIVRMLGADKPQRGRVRLDSQLTQLAAIYDQGGRHADVLALLEQSPYWGAPDLAAFESNNSGKTPLLLIAARALDGAGRADDARRVVSRALQDYPATDGVYELLLKVGAKQPLEELLDEMAKRDRFEERPLIWKARVQLNAGKLDEAEKTVRAAIAIDPSDGEQGKGDRMRAYAVLAEVLEKKGDADTAKIMRGAVSAIRKSEAADDWWQAGLLSEAVRRYEAALLDFADAYCIQSRLALRYSEVGDMARAEQHYLRAFELMPESFGRVESHCFGCEGAFKNHQAQNAADKVFTRLAATPPVKAQVYYLLGYLRESQDRSADAAEAYRQAVKTDPDYLNAWKELSSLSETSGIADEERENAALQIFRLDPAGRHSGPDLNRLHDLRRLWGALLDAEKNQPPTETGPLLPLTAAKAKIEAQKTTAAGGANPWDTWSYPTLFSRRNDTRQHLTEHHLINVLTNFVDSLSRM</sequence>
<dbReference type="InterPro" id="IPR019734">
    <property type="entry name" value="TPR_rpt"/>
</dbReference>
<dbReference type="Pfam" id="PF13181">
    <property type="entry name" value="TPR_8"/>
    <property type="match status" value="1"/>
</dbReference>
<feature type="repeat" description="TPR" evidence="1">
    <location>
        <begin position="863"/>
        <end position="896"/>
    </location>
</feature>
<keyword evidence="1" id="KW-0802">TPR repeat</keyword>
<comment type="caution">
    <text evidence="2">The sequence shown here is derived from an EMBL/GenBank/DDBJ whole genome shotgun (WGS) entry which is preliminary data.</text>
</comment>
<dbReference type="Gene3D" id="1.25.40.10">
    <property type="entry name" value="Tetratricopeptide repeat domain"/>
    <property type="match status" value="2"/>
</dbReference>
<gene>
    <name evidence="2" type="ORF">HNQ65_003842</name>
</gene>
<dbReference type="RefSeq" id="WP_184341873.1">
    <property type="nucleotide sequence ID" value="NZ_JACHIG010000009.1"/>
</dbReference>
<dbReference type="EMBL" id="JACHIG010000009">
    <property type="protein sequence ID" value="MBB5034248.1"/>
    <property type="molecule type" value="Genomic_DNA"/>
</dbReference>
<dbReference type="PROSITE" id="PS50005">
    <property type="entry name" value="TPR"/>
    <property type="match status" value="2"/>
</dbReference>
<reference evidence="2 3" key="1">
    <citation type="submission" date="2020-08" db="EMBL/GenBank/DDBJ databases">
        <title>Genomic Encyclopedia of Type Strains, Phase IV (KMG-IV): sequencing the most valuable type-strain genomes for metagenomic binning, comparative biology and taxonomic classification.</title>
        <authorList>
            <person name="Goeker M."/>
        </authorList>
    </citation>
    <scope>NUCLEOTIDE SEQUENCE [LARGE SCALE GENOMIC DNA]</scope>
    <source>
        <strain evidence="2 3">DSM 12252</strain>
    </source>
</reference>
<feature type="repeat" description="TPR" evidence="1">
    <location>
        <begin position="791"/>
        <end position="824"/>
    </location>
</feature>
<dbReference type="SUPFAM" id="SSF48452">
    <property type="entry name" value="TPR-like"/>
    <property type="match status" value="1"/>
</dbReference>